<keyword evidence="7" id="KW-0004">4Fe-4S</keyword>
<dbReference type="PRINTS" id="PR00614">
    <property type="entry name" value="NIHGNASESMLL"/>
</dbReference>
<comment type="cofactor">
    <cofactor evidence="1">
        <name>[3Fe-4S] cluster</name>
        <dbReference type="ChEBI" id="CHEBI:21137"/>
    </cofactor>
</comment>
<comment type="subunit">
    <text evidence="5">Heterodimer of a large and a small subunit.</text>
</comment>
<evidence type="ECO:0000256" key="13">
    <source>
        <dbReference type="ARBA" id="ARBA00023291"/>
    </source>
</evidence>
<evidence type="ECO:0000256" key="9">
    <source>
        <dbReference type="ARBA" id="ARBA00022729"/>
    </source>
</evidence>
<dbReference type="GO" id="GO:0046872">
    <property type="term" value="F:metal ion binding"/>
    <property type="evidence" value="ECO:0007669"/>
    <property type="project" value="UniProtKB-KW"/>
</dbReference>
<dbReference type="PANTHER" id="PTHR30013">
    <property type="entry name" value="NIFE / NIFESE HYDROGENASE SMALL SUBUNIT FAMILY MEMBER"/>
    <property type="match status" value="1"/>
</dbReference>
<evidence type="ECO:0000256" key="6">
    <source>
        <dbReference type="ARBA" id="ARBA00012082"/>
    </source>
</evidence>
<organism evidence="15 16">
    <name type="scientific">Photobacterium damselae</name>
    <dbReference type="NCBI Taxonomy" id="38293"/>
    <lineage>
        <taxon>Bacteria</taxon>
        <taxon>Pseudomonadati</taxon>
        <taxon>Pseudomonadota</taxon>
        <taxon>Gammaproteobacteria</taxon>
        <taxon>Vibrionales</taxon>
        <taxon>Vibrionaceae</taxon>
        <taxon>Photobacterium</taxon>
    </lineage>
</organism>
<gene>
    <name evidence="15" type="primary">hydA</name>
    <name evidence="15" type="ORF">NCTC11647_01163</name>
</gene>
<dbReference type="Pfam" id="PF01058">
    <property type="entry name" value="Oxidored_q6"/>
    <property type="match status" value="1"/>
</dbReference>
<dbReference type="GO" id="GO:0033748">
    <property type="term" value="F:hydrogenase (acceptor) activity"/>
    <property type="evidence" value="ECO:0007669"/>
    <property type="project" value="UniProtKB-EC"/>
</dbReference>
<evidence type="ECO:0000256" key="14">
    <source>
        <dbReference type="ARBA" id="ARBA00048757"/>
    </source>
</evidence>
<dbReference type="GO" id="GO:0016020">
    <property type="term" value="C:membrane"/>
    <property type="evidence" value="ECO:0007669"/>
    <property type="project" value="TreeGrafter"/>
</dbReference>
<keyword evidence="10 15" id="KW-0560">Oxidoreductase</keyword>
<evidence type="ECO:0000256" key="3">
    <source>
        <dbReference type="ARBA" id="ARBA00004196"/>
    </source>
</evidence>
<dbReference type="InterPro" id="IPR001821">
    <property type="entry name" value="NiFe_hydrogenase_ssu"/>
</dbReference>
<name>A0A2T3QM59_PHODM</name>
<evidence type="ECO:0000256" key="5">
    <source>
        <dbReference type="ARBA" id="ARBA00011771"/>
    </source>
</evidence>
<dbReference type="GO" id="GO:0051538">
    <property type="term" value="F:3 iron, 4 sulfur cluster binding"/>
    <property type="evidence" value="ECO:0007669"/>
    <property type="project" value="UniProtKB-KW"/>
</dbReference>
<evidence type="ECO:0000256" key="2">
    <source>
        <dbReference type="ARBA" id="ARBA00001966"/>
    </source>
</evidence>
<dbReference type="EMBL" id="UATL01000001">
    <property type="protein sequence ID" value="SPY28076.1"/>
    <property type="molecule type" value="Genomic_DNA"/>
</dbReference>
<keyword evidence="13" id="KW-0003">3Fe-4S</keyword>
<dbReference type="GO" id="GO:0051539">
    <property type="term" value="F:4 iron, 4 sulfur cluster binding"/>
    <property type="evidence" value="ECO:0007669"/>
    <property type="project" value="UniProtKB-KW"/>
</dbReference>
<dbReference type="InterPro" id="IPR006137">
    <property type="entry name" value="NADH_UbQ_OxRdtase-like_20kDa"/>
</dbReference>
<dbReference type="InterPro" id="IPR037148">
    <property type="entry name" value="NiFe-Hase_small_C_sf"/>
</dbReference>
<keyword evidence="12" id="KW-0411">Iron-sulfur</keyword>
<evidence type="ECO:0000256" key="11">
    <source>
        <dbReference type="ARBA" id="ARBA00023004"/>
    </source>
</evidence>
<keyword evidence="9" id="KW-0732">Signal</keyword>
<dbReference type="OrthoDB" id="9766729at2"/>
<dbReference type="Proteomes" id="UP000251647">
    <property type="component" value="Unassembled WGS sequence"/>
</dbReference>
<dbReference type="GO" id="GO:0030313">
    <property type="term" value="C:cell envelope"/>
    <property type="evidence" value="ECO:0007669"/>
    <property type="project" value="UniProtKB-SubCell"/>
</dbReference>
<dbReference type="AlphaFoldDB" id="A0A2T3QM59"/>
<dbReference type="Gene3D" id="4.10.480.10">
    <property type="entry name" value="Cytochrome-c3 hydrogenase, C-terminal domain"/>
    <property type="match status" value="1"/>
</dbReference>
<dbReference type="GO" id="GO:0009375">
    <property type="term" value="C:ferredoxin hydrogenase complex"/>
    <property type="evidence" value="ECO:0007669"/>
    <property type="project" value="InterPro"/>
</dbReference>
<dbReference type="Gene3D" id="3.40.50.700">
    <property type="entry name" value="NADH:ubiquinone oxidoreductase-like, 20kDa subunit"/>
    <property type="match status" value="1"/>
</dbReference>
<dbReference type="NCBIfam" id="TIGR00391">
    <property type="entry name" value="hydA"/>
    <property type="match status" value="1"/>
</dbReference>
<evidence type="ECO:0000256" key="10">
    <source>
        <dbReference type="ARBA" id="ARBA00023002"/>
    </source>
</evidence>
<comment type="cofactor">
    <cofactor evidence="2">
        <name>[4Fe-4S] cluster</name>
        <dbReference type="ChEBI" id="CHEBI:49883"/>
    </cofactor>
</comment>
<dbReference type="RefSeq" id="WP_005299655.1">
    <property type="nucleotide sequence ID" value="NZ_CP018297.1"/>
</dbReference>
<evidence type="ECO:0000256" key="4">
    <source>
        <dbReference type="ARBA" id="ARBA00006605"/>
    </source>
</evidence>
<keyword evidence="8" id="KW-0479">Metal-binding</keyword>
<dbReference type="Pfam" id="PF14720">
    <property type="entry name" value="NiFe_hyd_SSU_C"/>
    <property type="match status" value="1"/>
</dbReference>
<evidence type="ECO:0000256" key="1">
    <source>
        <dbReference type="ARBA" id="ARBA00001927"/>
    </source>
</evidence>
<dbReference type="SUPFAM" id="SSF56770">
    <property type="entry name" value="HydA/Nqo6-like"/>
    <property type="match status" value="1"/>
</dbReference>
<dbReference type="EC" id="1.12.99.6" evidence="6"/>
<comment type="similarity">
    <text evidence="4">Belongs to the [NiFe]/[NiFeSe] hydrogenase small subunit family.</text>
</comment>
<comment type="subcellular location">
    <subcellularLocation>
        <location evidence="3">Cell envelope</location>
    </subcellularLocation>
</comment>
<dbReference type="PANTHER" id="PTHR30013:SF7">
    <property type="entry name" value="HYDROGENASE-2 SMALL CHAIN"/>
    <property type="match status" value="1"/>
</dbReference>
<dbReference type="GO" id="GO:0008901">
    <property type="term" value="F:ferredoxin hydrogenase activity"/>
    <property type="evidence" value="ECO:0007669"/>
    <property type="project" value="InterPro"/>
</dbReference>
<keyword evidence="11" id="KW-0408">Iron</keyword>
<comment type="catalytic activity">
    <reaction evidence="14">
        <text>H2 + A = AH2</text>
        <dbReference type="Rhea" id="RHEA:12116"/>
        <dbReference type="ChEBI" id="CHEBI:13193"/>
        <dbReference type="ChEBI" id="CHEBI:17499"/>
        <dbReference type="ChEBI" id="CHEBI:18276"/>
        <dbReference type="EC" id="1.12.99.6"/>
    </reaction>
</comment>
<reference evidence="15 16" key="1">
    <citation type="submission" date="2018-06" db="EMBL/GenBank/DDBJ databases">
        <authorList>
            <consortium name="Pathogen Informatics"/>
            <person name="Doyle S."/>
        </authorList>
    </citation>
    <scope>NUCLEOTIDE SEQUENCE [LARGE SCALE GENOMIC DNA]</scope>
    <source>
        <strain evidence="15 16">NCTC11647</strain>
    </source>
</reference>
<dbReference type="InterPro" id="IPR037024">
    <property type="entry name" value="NiFe_Hase_small_N_sf"/>
</dbReference>
<proteinExistence type="inferred from homology"/>
<evidence type="ECO:0000256" key="8">
    <source>
        <dbReference type="ARBA" id="ARBA00022723"/>
    </source>
</evidence>
<dbReference type="GO" id="GO:0044569">
    <property type="term" value="C:[Ni-Fe] hydrogenase complex"/>
    <property type="evidence" value="ECO:0007669"/>
    <property type="project" value="TreeGrafter"/>
</dbReference>
<dbReference type="GO" id="GO:0009061">
    <property type="term" value="P:anaerobic respiration"/>
    <property type="evidence" value="ECO:0007669"/>
    <property type="project" value="TreeGrafter"/>
</dbReference>
<protein>
    <recommendedName>
        <fullName evidence="6">hydrogenase (acceptor)</fullName>
        <ecNumber evidence="6">1.12.99.6</ecNumber>
    </recommendedName>
</protein>
<dbReference type="GO" id="GO:0009055">
    <property type="term" value="F:electron transfer activity"/>
    <property type="evidence" value="ECO:0007669"/>
    <property type="project" value="TreeGrafter"/>
</dbReference>
<accession>A0A2T3QM59</accession>
<dbReference type="InterPro" id="IPR027394">
    <property type="entry name" value="Cytochrome-c3_hydrogenase_C"/>
</dbReference>
<sequence length="378" mass="40912">MDSHAALYELGKKRLAQLREMKPLRDESFQQKLESHGISRRDFMIWSATITSLLALPMPFNTMVAEAAELADRVPLIWLSMAECTGCSESFVRTTTPDISTILFEHVSLEYQEVLMAAAGMQAEENLDNAIKNYKGKYLLAVEGAIPTANNGTFLTIGNKAETGVDLIKRVTKDAAAIMCVGTCSSFGGVQAASPNPTGAKGVGAVVDLPVINVAGCPPNPANITGTLMYYIMFGRLPALDIFNRPKWAYGARVHDNCERRGHFDAGEFVLEFGDDNAKNGFCLFKMGCKGPYTFNNCPTERFNAHTSWPVLAGHGCIGCSEPDFWDDMADFEKPLSRKPLHGLDATADTIGAVTLGLTAVGIGAHAVSSIFAKKVEE</sequence>
<evidence type="ECO:0000256" key="7">
    <source>
        <dbReference type="ARBA" id="ARBA00022485"/>
    </source>
</evidence>
<dbReference type="PIRSF" id="PIRSF000310">
    <property type="entry name" value="NiFe_hyd_ssu"/>
    <property type="match status" value="1"/>
</dbReference>
<evidence type="ECO:0000256" key="12">
    <source>
        <dbReference type="ARBA" id="ARBA00023014"/>
    </source>
</evidence>
<evidence type="ECO:0000313" key="15">
    <source>
        <dbReference type="EMBL" id="SPY28076.1"/>
    </source>
</evidence>
<evidence type="ECO:0000313" key="16">
    <source>
        <dbReference type="Proteomes" id="UP000251647"/>
    </source>
</evidence>